<evidence type="ECO:0000256" key="1">
    <source>
        <dbReference type="SAM" id="MobiDB-lite"/>
    </source>
</evidence>
<evidence type="ECO:0000313" key="4">
    <source>
        <dbReference type="WBParaSite" id="SSLN_0001428101-mRNA-1"/>
    </source>
</evidence>
<accession>A0A183TBB2</accession>
<dbReference type="EMBL" id="UYSU01038350">
    <property type="protein sequence ID" value="VDM00146.1"/>
    <property type="molecule type" value="Genomic_DNA"/>
</dbReference>
<gene>
    <name evidence="2" type="ORF">SSLN_LOCUS13760</name>
</gene>
<name>A0A183TBB2_SCHSO</name>
<reference evidence="4" key="1">
    <citation type="submission" date="2016-06" db="UniProtKB">
        <authorList>
            <consortium name="WormBaseParasite"/>
        </authorList>
    </citation>
    <scope>IDENTIFICATION</scope>
</reference>
<reference evidence="2 3" key="2">
    <citation type="submission" date="2018-11" db="EMBL/GenBank/DDBJ databases">
        <authorList>
            <consortium name="Pathogen Informatics"/>
        </authorList>
    </citation>
    <scope>NUCLEOTIDE SEQUENCE [LARGE SCALE GENOMIC DNA]</scope>
    <source>
        <strain evidence="2 3">NST_G2</strain>
    </source>
</reference>
<protein>
    <submittedName>
        <fullName evidence="2 4">Uncharacterized protein</fullName>
    </submittedName>
</protein>
<proteinExistence type="predicted"/>
<organism evidence="4">
    <name type="scientific">Schistocephalus solidus</name>
    <name type="common">Tapeworm</name>
    <dbReference type="NCBI Taxonomy" id="70667"/>
    <lineage>
        <taxon>Eukaryota</taxon>
        <taxon>Metazoa</taxon>
        <taxon>Spiralia</taxon>
        <taxon>Lophotrochozoa</taxon>
        <taxon>Platyhelminthes</taxon>
        <taxon>Cestoda</taxon>
        <taxon>Eucestoda</taxon>
        <taxon>Diphyllobothriidea</taxon>
        <taxon>Diphyllobothriidae</taxon>
        <taxon>Schistocephalus</taxon>
    </lineage>
</organism>
<feature type="compositionally biased region" description="Polar residues" evidence="1">
    <location>
        <begin position="47"/>
        <end position="66"/>
    </location>
</feature>
<feature type="region of interest" description="Disordered" evidence="1">
    <location>
        <begin position="1"/>
        <end position="66"/>
    </location>
</feature>
<dbReference type="Proteomes" id="UP000275846">
    <property type="component" value="Unassembled WGS sequence"/>
</dbReference>
<dbReference type="WBParaSite" id="SSLN_0001428101-mRNA-1">
    <property type="protein sequence ID" value="SSLN_0001428101-mRNA-1"/>
    <property type="gene ID" value="SSLN_0001428101"/>
</dbReference>
<evidence type="ECO:0000313" key="3">
    <source>
        <dbReference type="Proteomes" id="UP000275846"/>
    </source>
</evidence>
<keyword evidence="3" id="KW-1185">Reference proteome</keyword>
<sequence>MLQFDERFPSFNKTSPAAAGTMSPPYADDRSHSGLDLSRSIALPKRSSATAGTHVSRSPISTNSQSNELANRLANLSVVDADTSVESRWCQLKDTVQSTALDVLGRARR</sequence>
<evidence type="ECO:0000313" key="2">
    <source>
        <dbReference type="EMBL" id="VDM00146.1"/>
    </source>
</evidence>
<dbReference type="AlphaFoldDB" id="A0A183TBB2"/>